<dbReference type="Gene3D" id="3.40.250.10">
    <property type="entry name" value="Rhodanese-like domain"/>
    <property type="match status" value="1"/>
</dbReference>
<reference evidence="2" key="1">
    <citation type="submission" date="2020-02" db="EMBL/GenBank/DDBJ databases">
        <authorList>
            <person name="Meier V. D."/>
        </authorList>
    </citation>
    <scope>NUCLEOTIDE SEQUENCE</scope>
    <source>
        <strain evidence="2">AVDCRST_MAG20</strain>
    </source>
</reference>
<dbReference type="PANTHER" id="PTHR43031:SF1">
    <property type="entry name" value="PYRIDINE NUCLEOTIDE-DISULPHIDE OXIDOREDUCTASE"/>
    <property type="match status" value="1"/>
</dbReference>
<proteinExistence type="predicted"/>
<dbReference type="SUPFAM" id="SSF52821">
    <property type="entry name" value="Rhodanese/Cell cycle control phosphatase"/>
    <property type="match status" value="1"/>
</dbReference>
<protein>
    <recommendedName>
        <fullName evidence="1">Rhodanese domain-containing protein</fullName>
    </recommendedName>
</protein>
<sequence>MTEPAPLPEVDVAALAGAPADAFVLDVRQPEEYEAGHVPGAVLLPLDQLGARLDEVPKDEHLYVICKSGGRSAAAVEALTGAGYDATNVAGGTMAWIEAGHPTVSGAEVGHR</sequence>
<dbReference type="SMART" id="SM00450">
    <property type="entry name" value="RHOD"/>
    <property type="match status" value="1"/>
</dbReference>
<dbReference type="InterPro" id="IPR050229">
    <property type="entry name" value="GlpE_sulfurtransferase"/>
</dbReference>
<dbReference type="PROSITE" id="PS00380">
    <property type="entry name" value="RHODANESE_1"/>
    <property type="match status" value="1"/>
</dbReference>
<dbReference type="AlphaFoldDB" id="A0A6J4ISA6"/>
<dbReference type="InterPro" id="IPR001763">
    <property type="entry name" value="Rhodanese-like_dom"/>
</dbReference>
<dbReference type="EMBL" id="CADCSY010000120">
    <property type="protein sequence ID" value="CAA9257848.1"/>
    <property type="molecule type" value="Genomic_DNA"/>
</dbReference>
<accession>A0A6J4ISA6</accession>
<dbReference type="GO" id="GO:0004792">
    <property type="term" value="F:thiosulfate-cyanide sulfurtransferase activity"/>
    <property type="evidence" value="ECO:0007669"/>
    <property type="project" value="InterPro"/>
</dbReference>
<organism evidence="2">
    <name type="scientific">uncultured Acidimicrobiales bacterium</name>
    <dbReference type="NCBI Taxonomy" id="310071"/>
    <lineage>
        <taxon>Bacteria</taxon>
        <taxon>Bacillati</taxon>
        <taxon>Actinomycetota</taxon>
        <taxon>Acidimicrobiia</taxon>
        <taxon>Acidimicrobiales</taxon>
        <taxon>environmental samples</taxon>
    </lineage>
</organism>
<dbReference type="InterPro" id="IPR036873">
    <property type="entry name" value="Rhodanese-like_dom_sf"/>
</dbReference>
<feature type="domain" description="Rhodanese" evidence="1">
    <location>
        <begin position="18"/>
        <end position="105"/>
    </location>
</feature>
<dbReference type="InterPro" id="IPR001307">
    <property type="entry name" value="Thiosulphate_STrfase_CS"/>
</dbReference>
<evidence type="ECO:0000259" key="1">
    <source>
        <dbReference type="PROSITE" id="PS50206"/>
    </source>
</evidence>
<dbReference type="PROSITE" id="PS50206">
    <property type="entry name" value="RHODANESE_3"/>
    <property type="match status" value="1"/>
</dbReference>
<dbReference type="Pfam" id="PF00581">
    <property type="entry name" value="Rhodanese"/>
    <property type="match status" value="1"/>
</dbReference>
<dbReference type="CDD" id="cd00158">
    <property type="entry name" value="RHOD"/>
    <property type="match status" value="1"/>
</dbReference>
<gene>
    <name evidence="2" type="ORF">AVDCRST_MAG20-2766</name>
</gene>
<name>A0A6J4ISA6_9ACTN</name>
<evidence type="ECO:0000313" key="2">
    <source>
        <dbReference type="EMBL" id="CAA9257848.1"/>
    </source>
</evidence>
<dbReference type="PANTHER" id="PTHR43031">
    <property type="entry name" value="FAD-DEPENDENT OXIDOREDUCTASE"/>
    <property type="match status" value="1"/>
</dbReference>